<dbReference type="EMBL" id="CACTIH010003118">
    <property type="protein sequence ID" value="CAA2977270.1"/>
    <property type="molecule type" value="Genomic_DNA"/>
</dbReference>
<evidence type="ECO:0000313" key="10">
    <source>
        <dbReference type="EMBL" id="CAA2977270.1"/>
    </source>
</evidence>
<evidence type="ECO:0000256" key="6">
    <source>
        <dbReference type="ARBA" id="ARBA00023027"/>
    </source>
</evidence>
<dbReference type="GO" id="GO:0005739">
    <property type="term" value="C:mitochondrion"/>
    <property type="evidence" value="ECO:0007669"/>
    <property type="project" value="TreeGrafter"/>
</dbReference>
<dbReference type="GO" id="GO:0008442">
    <property type="term" value="F:3-hydroxyisobutyrate dehydrogenase activity"/>
    <property type="evidence" value="ECO:0007669"/>
    <property type="project" value="UniProtKB-EC"/>
</dbReference>
<dbReference type="InterPro" id="IPR008927">
    <property type="entry name" value="6-PGluconate_DH-like_C_sf"/>
</dbReference>
<dbReference type="EC" id="1.1.1.31" evidence="3"/>
<comment type="similarity">
    <text evidence="2">Belongs to the HIBADH-related family. 3-hydroxyisobutyrate dehydrogenase subfamily.</text>
</comment>
<sequence length="192" mass="20038">MGTYVDAPVSGGVPGADRGDLSFLLGAAQGKGEENVQDRIKTTALYMGSQSKLFYCGGLGFGLAAKICNNYLSCTILLATAEAMATGIKLGIDKHLLHQVIQNSTGQSFMADHVCPVPGVVPDAPSSHGYRLGFKAQMLQKDVGLGVDAANSVGIEPSIGAAALEVYKKVALDERCIDKDASVVYRFLGGPE</sequence>
<keyword evidence="5" id="KW-0560">Oxidoreductase</keyword>
<evidence type="ECO:0000256" key="1">
    <source>
        <dbReference type="ARBA" id="ARBA00005109"/>
    </source>
</evidence>
<dbReference type="OrthoDB" id="21615at2759"/>
<dbReference type="GO" id="GO:0006574">
    <property type="term" value="P:L-valine catabolic process"/>
    <property type="evidence" value="ECO:0007669"/>
    <property type="project" value="TreeGrafter"/>
</dbReference>
<proteinExistence type="inferred from homology"/>
<evidence type="ECO:0000256" key="3">
    <source>
        <dbReference type="ARBA" id="ARBA00012991"/>
    </source>
</evidence>
<dbReference type="FunFam" id="1.10.1040.10:FF:000006">
    <property type="entry name" value="3-hydroxyisobutyrate dehydrogenase"/>
    <property type="match status" value="1"/>
</dbReference>
<gene>
    <name evidence="10" type="ORF">OLEA9_A016921</name>
</gene>
<accession>A0A8S0RE19</accession>
<dbReference type="Gene3D" id="1.10.1040.10">
    <property type="entry name" value="N-(1-d-carboxylethyl)-l-norvaline Dehydrogenase, domain 2"/>
    <property type="match status" value="1"/>
</dbReference>
<dbReference type="PANTHER" id="PTHR22981">
    <property type="entry name" value="3-HYDROXYISOBUTYRATE DEHYDROGENASE-RELATED"/>
    <property type="match status" value="1"/>
</dbReference>
<keyword evidence="4" id="KW-0101">Branched-chain amino acid catabolism</keyword>
<dbReference type="Pfam" id="PF14833">
    <property type="entry name" value="NAD_binding_11"/>
    <property type="match status" value="1"/>
</dbReference>
<evidence type="ECO:0000313" key="11">
    <source>
        <dbReference type="Proteomes" id="UP000594638"/>
    </source>
</evidence>
<keyword evidence="6" id="KW-0520">NAD</keyword>
<comment type="caution">
    <text evidence="10">The sequence shown here is derived from an EMBL/GenBank/DDBJ whole genome shotgun (WGS) entry which is preliminary data.</text>
</comment>
<dbReference type="GO" id="GO:0051287">
    <property type="term" value="F:NAD binding"/>
    <property type="evidence" value="ECO:0007669"/>
    <property type="project" value="InterPro"/>
</dbReference>
<evidence type="ECO:0000256" key="2">
    <source>
        <dbReference type="ARBA" id="ARBA00006013"/>
    </source>
</evidence>
<dbReference type="Gramene" id="OE9A016921T1">
    <property type="protein sequence ID" value="OE9A016921C1"/>
    <property type="gene ID" value="OE9A016921"/>
</dbReference>
<dbReference type="Gene3D" id="3.40.50.720">
    <property type="entry name" value="NAD(P)-binding Rossmann-like Domain"/>
    <property type="match status" value="1"/>
</dbReference>
<evidence type="ECO:0000256" key="5">
    <source>
        <dbReference type="ARBA" id="ARBA00023002"/>
    </source>
</evidence>
<feature type="domain" description="6-phosphogluconate dehydrogenase NADP-binding" evidence="8">
    <location>
        <begin position="4"/>
        <end position="30"/>
    </location>
</feature>
<name>A0A8S0RE19_OLEEU</name>
<protein>
    <recommendedName>
        <fullName evidence="3">3-hydroxyisobutyrate dehydrogenase</fullName>
        <ecNumber evidence="3">1.1.1.31</ecNumber>
    </recommendedName>
</protein>
<evidence type="ECO:0000259" key="8">
    <source>
        <dbReference type="Pfam" id="PF03446"/>
    </source>
</evidence>
<evidence type="ECO:0000256" key="4">
    <source>
        <dbReference type="ARBA" id="ARBA00022456"/>
    </source>
</evidence>
<evidence type="ECO:0000259" key="9">
    <source>
        <dbReference type="Pfam" id="PF14833"/>
    </source>
</evidence>
<dbReference type="InterPro" id="IPR013328">
    <property type="entry name" value="6PGD_dom2"/>
</dbReference>
<dbReference type="InterPro" id="IPR029154">
    <property type="entry name" value="HIBADH-like_NADP-bd"/>
</dbReference>
<dbReference type="Pfam" id="PF03446">
    <property type="entry name" value="NAD_binding_2"/>
    <property type="match status" value="1"/>
</dbReference>
<dbReference type="InterPro" id="IPR006115">
    <property type="entry name" value="6PGDH_NADP-bd"/>
</dbReference>
<comment type="catalytic activity">
    <reaction evidence="7">
        <text>3-hydroxy-2-methylpropanoate + NAD(+) = 2-methyl-3-oxopropanoate + NADH + H(+)</text>
        <dbReference type="Rhea" id="RHEA:17681"/>
        <dbReference type="ChEBI" id="CHEBI:11805"/>
        <dbReference type="ChEBI" id="CHEBI:15378"/>
        <dbReference type="ChEBI" id="CHEBI:57540"/>
        <dbReference type="ChEBI" id="CHEBI:57700"/>
        <dbReference type="ChEBI" id="CHEBI:57945"/>
        <dbReference type="EC" id="1.1.1.31"/>
    </reaction>
</comment>
<organism evidence="10 11">
    <name type="scientific">Olea europaea subsp. europaea</name>
    <dbReference type="NCBI Taxonomy" id="158383"/>
    <lineage>
        <taxon>Eukaryota</taxon>
        <taxon>Viridiplantae</taxon>
        <taxon>Streptophyta</taxon>
        <taxon>Embryophyta</taxon>
        <taxon>Tracheophyta</taxon>
        <taxon>Spermatophyta</taxon>
        <taxon>Magnoliopsida</taxon>
        <taxon>eudicotyledons</taxon>
        <taxon>Gunneridae</taxon>
        <taxon>Pentapetalae</taxon>
        <taxon>asterids</taxon>
        <taxon>lamiids</taxon>
        <taxon>Lamiales</taxon>
        <taxon>Oleaceae</taxon>
        <taxon>Oleeae</taxon>
        <taxon>Olea</taxon>
    </lineage>
</organism>
<dbReference type="GO" id="GO:0050661">
    <property type="term" value="F:NADP binding"/>
    <property type="evidence" value="ECO:0007669"/>
    <property type="project" value="InterPro"/>
</dbReference>
<dbReference type="PANTHER" id="PTHR22981:SF81">
    <property type="entry name" value="DEHYDROGENASE, PUTATIVE-RELATED"/>
    <property type="match status" value="1"/>
</dbReference>
<comment type="pathway">
    <text evidence="1">Amino-acid degradation; L-valine degradation.</text>
</comment>
<keyword evidence="11" id="KW-1185">Reference proteome</keyword>
<feature type="domain" description="3-hydroxyisobutyrate dehydrogenase-like NAD-binding" evidence="9">
    <location>
        <begin position="60"/>
        <end position="187"/>
    </location>
</feature>
<dbReference type="Proteomes" id="UP000594638">
    <property type="component" value="Unassembled WGS sequence"/>
</dbReference>
<dbReference type="AlphaFoldDB" id="A0A8S0RE19"/>
<dbReference type="SUPFAM" id="SSF48179">
    <property type="entry name" value="6-phosphogluconate dehydrogenase C-terminal domain-like"/>
    <property type="match status" value="1"/>
</dbReference>
<reference evidence="10 11" key="1">
    <citation type="submission" date="2019-12" db="EMBL/GenBank/DDBJ databases">
        <authorList>
            <person name="Alioto T."/>
            <person name="Alioto T."/>
            <person name="Gomez Garrido J."/>
        </authorList>
    </citation>
    <scope>NUCLEOTIDE SEQUENCE [LARGE SCALE GENOMIC DNA]</scope>
</reference>
<evidence type="ECO:0000256" key="7">
    <source>
        <dbReference type="ARBA" id="ARBA00049197"/>
    </source>
</evidence>